<dbReference type="RefSeq" id="WP_203965008.1">
    <property type="nucleotide sequence ID" value="NZ_AP023355.1"/>
</dbReference>
<dbReference type="PANTHER" id="PTHR11060">
    <property type="entry name" value="PROTEIN MEMO1"/>
    <property type="match status" value="1"/>
</dbReference>
<sequence>MTVREPAVAGKFYPSDPDTLRTLVGSLLADVEVPVDEALAPAYVVPHAGYRFSGPTAALVYARLAAHAERIARVLLIGPSHFVRLAGCAVSTVDRWATPLGEVPLDAIGRNTLVEAGAAEANDEPHQPEHSLEVQVPFLQAVLTPGTPILPVAAGPANADAVADLLAVGIRRPGTVLLCSTDLSHYHPDAAARAQDAATIRAVLERSPDRIGVRDACGVFGLRGLTTLAARAGWTPRLLGYATSADTIGPPDRVVGYAAFALS</sequence>
<dbReference type="KEGG" id="atl:Athai_65870"/>
<dbReference type="InterPro" id="IPR002737">
    <property type="entry name" value="MEMO1_fam"/>
</dbReference>
<dbReference type="Gene3D" id="3.40.830.10">
    <property type="entry name" value="LigB-like"/>
    <property type="match status" value="1"/>
</dbReference>
<evidence type="ECO:0000256" key="2">
    <source>
        <dbReference type="HAMAP-Rule" id="MF_00055"/>
    </source>
</evidence>
<evidence type="ECO:0000256" key="1">
    <source>
        <dbReference type="ARBA" id="ARBA00006315"/>
    </source>
</evidence>
<name>A0A7R7DWK8_9ACTN</name>
<dbReference type="CDD" id="cd07361">
    <property type="entry name" value="MEMO_like"/>
    <property type="match status" value="1"/>
</dbReference>
<dbReference type="EMBL" id="AP023355">
    <property type="protein sequence ID" value="BCJ39084.1"/>
    <property type="molecule type" value="Genomic_DNA"/>
</dbReference>
<accession>A0A7R7DWK8</accession>
<protein>
    <recommendedName>
        <fullName evidence="2">MEMO1 family protein Athai_65870</fullName>
    </recommendedName>
</protein>
<dbReference type="PANTHER" id="PTHR11060:SF0">
    <property type="entry name" value="PROTEIN MEMO1"/>
    <property type="match status" value="1"/>
</dbReference>
<reference evidence="3 4" key="1">
    <citation type="submission" date="2020-08" db="EMBL/GenBank/DDBJ databases">
        <title>Whole genome shotgun sequence of Actinocatenispora thailandica NBRC 105041.</title>
        <authorList>
            <person name="Komaki H."/>
            <person name="Tamura T."/>
        </authorList>
    </citation>
    <scope>NUCLEOTIDE SEQUENCE [LARGE SCALE GENOMIC DNA]</scope>
    <source>
        <strain evidence="3 4">NBRC 105041</strain>
    </source>
</reference>
<keyword evidence="4" id="KW-1185">Reference proteome</keyword>
<dbReference type="HAMAP" id="MF_00055">
    <property type="entry name" value="MEMO1"/>
    <property type="match status" value="1"/>
</dbReference>
<organism evidence="3 4">
    <name type="scientific">Actinocatenispora thailandica</name>
    <dbReference type="NCBI Taxonomy" id="227318"/>
    <lineage>
        <taxon>Bacteria</taxon>
        <taxon>Bacillati</taxon>
        <taxon>Actinomycetota</taxon>
        <taxon>Actinomycetes</taxon>
        <taxon>Micromonosporales</taxon>
        <taxon>Micromonosporaceae</taxon>
        <taxon>Actinocatenispora</taxon>
    </lineage>
</organism>
<comment type="similarity">
    <text evidence="1 2">Belongs to the MEMO1 family.</text>
</comment>
<dbReference type="NCBIfam" id="TIGR04336">
    <property type="entry name" value="AmmeMemoSam_B"/>
    <property type="match status" value="1"/>
</dbReference>
<dbReference type="Pfam" id="PF01875">
    <property type="entry name" value="Memo"/>
    <property type="match status" value="1"/>
</dbReference>
<dbReference type="Proteomes" id="UP000611640">
    <property type="component" value="Chromosome"/>
</dbReference>
<dbReference type="AlphaFoldDB" id="A0A7R7DWK8"/>
<gene>
    <name evidence="3" type="ORF">Athai_65870</name>
</gene>
<evidence type="ECO:0000313" key="4">
    <source>
        <dbReference type="Proteomes" id="UP000611640"/>
    </source>
</evidence>
<evidence type="ECO:0000313" key="3">
    <source>
        <dbReference type="EMBL" id="BCJ39084.1"/>
    </source>
</evidence>
<proteinExistence type="inferred from homology"/>